<sequence length="181" mass="20836">MTTEINIPSLTNIEYIPYIDENGQLPEQLQGKIGVYAIFDQEKVLQFVGYSRDVYLSLKQHLVRQPKNCYWVKAETIERPNRTILEKIEQTWIAENGTVPTGNQDNKDKWTQAIDAKATMTPEEQANYNNPANDEIAQTKIIKNVARRVEAEIIAVLELRGLQTQIRFHPKLKENGLLDLK</sequence>
<organism evidence="1 2">
    <name type="scientific">Brasilonema sennae CENA114</name>
    <dbReference type="NCBI Taxonomy" id="415709"/>
    <lineage>
        <taxon>Bacteria</taxon>
        <taxon>Bacillati</taxon>
        <taxon>Cyanobacteriota</taxon>
        <taxon>Cyanophyceae</taxon>
        <taxon>Nostocales</taxon>
        <taxon>Scytonemataceae</taxon>
        <taxon>Brasilonema</taxon>
        <taxon>Bromeliae group (in: Brasilonema)</taxon>
    </lineage>
</organism>
<evidence type="ECO:0000313" key="1">
    <source>
        <dbReference type="EMBL" id="QDL07682.1"/>
    </source>
</evidence>
<evidence type="ECO:0000313" key="2">
    <source>
        <dbReference type="Proteomes" id="UP000503129"/>
    </source>
</evidence>
<dbReference type="CDD" id="cd10450">
    <property type="entry name" value="GIY-YIG_AtGrxS16_like"/>
    <property type="match status" value="1"/>
</dbReference>
<dbReference type="EMBL" id="CP030118">
    <property type="protein sequence ID" value="QDL07682.1"/>
    <property type="molecule type" value="Genomic_DNA"/>
</dbReference>
<accession>A0A856MAE0</accession>
<protein>
    <submittedName>
        <fullName evidence="1">GIY-YIG nuclease family protein</fullName>
    </submittedName>
</protein>
<gene>
    <name evidence="1" type="ORF">DP114_07025</name>
</gene>
<dbReference type="InterPro" id="IPR049578">
    <property type="entry name" value="CAXIP1-like_GIY-YIG_dom"/>
</dbReference>
<dbReference type="Proteomes" id="UP000503129">
    <property type="component" value="Chromosome"/>
</dbReference>
<name>A0A856MAE0_9CYAN</name>
<proteinExistence type="predicted"/>
<dbReference type="RefSeq" id="WP_171975759.1">
    <property type="nucleotide sequence ID" value="NZ_CAWOXK010000001.1"/>
</dbReference>
<dbReference type="KEGG" id="bsen:DP114_07025"/>
<keyword evidence="2" id="KW-1185">Reference proteome</keyword>
<dbReference type="AlphaFoldDB" id="A0A856MAE0"/>
<reference evidence="1 2" key="1">
    <citation type="submission" date="2018-06" db="EMBL/GenBank/DDBJ databases">
        <title>Comparative genomics of Brasilonema spp. strains.</title>
        <authorList>
            <person name="Alvarenga D.O."/>
            <person name="Fiore M.F."/>
            <person name="Varani A.M."/>
        </authorList>
    </citation>
    <scope>NUCLEOTIDE SEQUENCE [LARGE SCALE GENOMIC DNA]</scope>
    <source>
        <strain evidence="1 2">CENA114</strain>
    </source>
</reference>